<protein>
    <submittedName>
        <fullName evidence="8">DNA recombination protein RmuC</fullName>
    </submittedName>
</protein>
<dbReference type="EMBL" id="BAABLX010000029">
    <property type="protein sequence ID" value="GAA4951573.1"/>
    <property type="molecule type" value="Genomic_DNA"/>
</dbReference>
<feature type="region of interest" description="Disordered" evidence="6">
    <location>
        <begin position="525"/>
        <end position="551"/>
    </location>
</feature>
<sequence>MPVLDQTQWLILGGGLLLLVITGWLTIWLARRGLKSQLSQAEQAQQALQQAHDELQQEQQSLQHSHNELSRRFELRGVQAGHLKQRFDELKLRERALADKNNSLADSRQTALADIKGYQTRVDNQAERIASLEAQLESGQQKLEALQKQYSQLSEDNVALSSSVAERERSLKQQQVLFEQQKQDLSERFQLLASEILDKKSEALAAQNNVGLQSVINPFQQSIDAFKKEVQDIHHRETTQRGELKKELEQLKALNQQITTEAHELSTALRGQKKLQGNWGELVLENVLDRSGLQRGKDYEREVSFKTEHGHQRPDALVYLPQNKHLIIDAKVSLNAYTRYVNSEHEAERALALADHVQAMKARIQELAEREYDKIPALNSPEVVFMFVPIESAFVEALKADEDLFQTALQQNILVATPTTLLTSLNIVRQLWRFEDQNKHTAALAQKAEGVFNKLNAFLKSFDGVKKGLDKAQESYQKAEGQLLSGKANLVKQVADFKHLAPSIKQELPEHFTDKAELEVDFVANQPEPEDERENARSTVVPHRFSQRDSD</sequence>
<keyword evidence="4" id="KW-0233">DNA recombination</keyword>
<evidence type="ECO:0000256" key="6">
    <source>
        <dbReference type="SAM" id="MobiDB-lite"/>
    </source>
</evidence>
<name>A0AAV3U6G9_9ALTE</name>
<feature type="coiled-coil region" evidence="5">
    <location>
        <begin position="31"/>
        <end position="72"/>
    </location>
</feature>
<organism evidence="8 9">
    <name type="scientific">Halioxenophilus aromaticivorans</name>
    <dbReference type="NCBI Taxonomy" id="1306992"/>
    <lineage>
        <taxon>Bacteria</taxon>
        <taxon>Pseudomonadati</taxon>
        <taxon>Pseudomonadota</taxon>
        <taxon>Gammaproteobacteria</taxon>
        <taxon>Alteromonadales</taxon>
        <taxon>Alteromonadaceae</taxon>
        <taxon>Halioxenophilus</taxon>
    </lineage>
</organism>
<dbReference type="GO" id="GO:0006310">
    <property type="term" value="P:DNA recombination"/>
    <property type="evidence" value="ECO:0007669"/>
    <property type="project" value="UniProtKB-KW"/>
</dbReference>
<evidence type="ECO:0000256" key="2">
    <source>
        <dbReference type="ARBA" id="ARBA00009840"/>
    </source>
</evidence>
<keyword evidence="7" id="KW-0812">Transmembrane</keyword>
<evidence type="ECO:0000256" key="3">
    <source>
        <dbReference type="ARBA" id="ARBA00023054"/>
    </source>
</evidence>
<comment type="caution">
    <text evidence="8">The sequence shown here is derived from an EMBL/GenBank/DDBJ whole genome shotgun (WGS) entry which is preliminary data.</text>
</comment>
<dbReference type="Pfam" id="PF02646">
    <property type="entry name" value="RmuC"/>
    <property type="match status" value="1"/>
</dbReference>
<dbReference type="Gene3D" id="1.10.287.1490">
    <property type="match status" value="1"/>
</dbReference>
<evidence type="ECO:0000256" key="7">
    <source>
        <dbReference type="SAM" id="Phobius"/>
    </source>
</evidence>
<dbReference type="RefSeq" id="WP_345425454.1">
    <property type="nucleotide sequence ID" value="NZ_AP031496.1"/>
</dbReference>
<evidence type="ECO:0000256" key="5">
    <source>
        <dbReference type="SAM" id="Coils"/>
    </source>
</evidence>
<keyword evidence="7" id="KW-1133">Transmembrane helix</keyword>
<gene>
    <name evidence="8" type="primary">rmuC</name>
    <name evidence="8" type="ORF">GCM10025791_35100</name>
</gene>
<dbReference type="Proteomes" id="UP001409585">
    <property type="component" value="Unassembled WGS sequence"/>
</dbReference>
<comment type="similarity">
    <text evidence="2">Belongs to the RmuC family.</text>
</comment>
<feature type="coiled-coil region" evidence="5">
    <location>
        <begin position="234"/>
        <end position="268"/>
    </location>
</feature>
<feature type="coiled-coil region" evidence="5">
    <location>
        <begin position="115"/>
        <end position="163"/>
    </location>
</feature>
<keyword evidence="7" id="KW-0472">Membrane</keyword>
<dbReference type="PANTHER" id="PTHR30563:SF0">
    <property type="entry name" value="DNA RECOMBINATION PROTEIN RMUC"/>
    <property type="match status" value="1"/>
</dbReference>
<proteinExistence type="inferred from homology"/>
<reference evidence="9" key="1">
    <citation type="journal article" date="2019" name="Int. J. Syst. Evol. Microbiol.">
        <title>The Global Catalogue of Microorganisms (GCM) 10K type strain sequencing project: providing services to taxonomists for standard genome sequencing and annotation.</title>
        <authorList>
            <consortium name="The Broad Institute Genomics Platform"/>
            <consortium name="The Broad Institute Genome Sequencing Center for Infectious Disease"/>
            <person name="Wu L."/>
            <person name="Ma J."/>
        </authorList>
    </citation>
    <scope>NUCLEOTIDE SEQUENCE [LARGE SCALE GENOMIC DNA]</scope>
    <source>
        <strain evidence="9">JCM 19134</strain>
    </source>
</reference>
<evidence type="ECO:0000256" key="1">
    <source>
        <dbReference type="ARBA" id="ARBA00003416"/>
    </source>
</evidence>
<evidence type="ECO:0000313" key="9">
    <source>
        <dbReference type="Proteomes" id="UP001409585"/>
    </source>
</evidence>
<accession>A0AAV3U6G9</accession>
<keyword evidence="9" id="KW-1185">Reference proteome</keyword>
<keyword evidence="3 5" id="KW-0175">Coiled coil</keyword>
<evidence type="ECO:0000313" key="8">
    <source>
        <dbReference type="EMBL" id="GAA4951573.1"/>
    </source>
</evidence>
<comment type="function">
    <text evidence="1">Involved in DNA recombination.</text>
</comment>
<dbReference type="InterPro" id="IPR003798">
    <property type="entry name" value="DNA_recombination_RmuC"/>
</dbReference>
<feature type="transmembrane region" description="Helical" evidence="7">
    <location>
        <begin position="6"/>
        <end position="30"/>
    </location>
</feature>
<dbReference type="AlphaFoldDB" id="A0AAV3U6G9"/>
<dbReference type="PANTHER" id="PTHR30563">
    <property type="entry name" value="DNA RECOMBINATION PROTEIN RMUC"/>
    <property type="match status" value="1"/>
</dbReference>
<evidence type="ECO:0000256" key="4">
    <source>
        <dbReference type="ARBA" id="ARBA00023172"/>
    </source>
</evidence>